<name>A0A0V1GF54_9BILA</name>
<sequence>MRISNICRCDLCVSRCSTFLSTALKYEALNKTENKGKRI</sequence>
<reference evidence="1 2" key="1">
    <citation type="submission" date="2015-01" db="EMBL/GenBank/DDBJ databases">
        <title>Evolution of Trichinella species and genotypes.</title>
        <authorList>
            <person name="Korhonen P.K."/>
            <person name="Edoardo P."/>
            <person name="Giuseppe L.R."/>
            <person name="Gasser R.B."/>
        </authorList>
    </citation>
    <scope>NUCLEOTIDE SEQUENCE [LARGE SCALE GENOMIC DNA]</scope>
    <source>
        <strain evidence="1">ISS1029</strain>
    </source>
</reference>
<organism evidence="1 2">
    <name type="scientific">Trichinella zimbabwensis</name>
    <dbReference type="NCBI Taxonomy" id="268475"/>
    <lineage>
        <taxon>Eukaryota</taxon>
        <taxon>Metazoa</taxon>
        <taxon>Ecdysozoa</taxon>
        <taxon>Nematoda</taxon>
        <taxon>Enoplea</taxon>
        <taxon>Dorylaimia</taxon>
        <taxon>Trichinellida</taxon>
        <taxon>Trichinellidae</taxon>
        <taxon>Trichinella</taxon>
    </lineage>
</organism>
<comment type="caution">
    <text evidence="1">The sequence shown here is derived from an EMBL/GenBank/DDBJ whole genome shotgun (WGS) entry which is preliminary data.</text>
</comment>
<dbReference type="Proteomes" id="UP000055024">
    <property type="component" value="Unassembled WGS sequence"/>
</dbReference>
<accession>A0A0V1GF54</accession>
<evidence type="ECO:0000313" key="1">
    <source>
        <dbReference type="EMBL" id="KRY96870.1"/>
    </source>
</evidence>
<evidence type="ECO:0000313" key="2">
    <source>
        <dbReference type="Proteomes" id="UP000055024"/>
    </source>
</evidence>
<dbReference type="AlphaFoldDB" id="A0A0V1GF54"/>
<protein>
    <submittedName>
        <fullName evidence="1">Uncharacterized protein</fullName>
    </submittedName>
</protein>
<keyword evidence="2" id="KW-1185">Reference proteome</keyword>
<proteinExistence type="predicted"/>
<gene>
    <name evidence="1" type="ORF">T11_18374</name>
</gene>
<dbReference type="EMBL" id="JYDP01002465">
    <property type="protein sequence ID" value="KRY96870.1"/>
    <property type="molecule type" value="Genomic_DNA"/>
</dbReference>